<feature type="transmembrane region" description="Helical" evidence="1">
    <location>
        <begin position="16"/>
        <end position="36"/>
    </location>
</feature>
<feature type="compositionally biased region" description="Polar residues" evidence="2">
    <location>
        <begin position="139"/>
        <end position="151"/>
    </location>
</feature>
<dbReference type="GO" id="GO:0005886">
    <property type="term" value="C:plasma membrane"/>
    <property type="evidence" value="ECO:0007669"/>
    <property type="project" value="UniProtKB-SubCell"/>
</dbReference>
<protein>
    <recommendedName>
        <fullName evidence="1">SURF1-like protein</fullName>
    </recommendedName>
</protein>
<comment type="subcellular location">
    <subcellularLocation>
        <location evidence="1">Cell membrane</location>
        <topology evidence="1">Multi-pass membrane protein</topology>
    </subcellularLocation>
</comment>
<keyword evidence="1" id="KW-0812">Transmembrane</keyword>
<organism evidence="3 4">
    <name type="scientific">Nocardioides acrostichi</name>
    <dbReference type="NCBI Taxonomy" id="2784339"/>
    <lineage>
        <taxon>Bacteria</taxon>
        <taxon>Bacillati</taxon>
        <taxon>Actinomycetota</taxon>
        <taxon>Actinomycetes</taxon>
        <taxon>Propionibacteriales</taxon>
        <taxon>Nocardioidaceae</taxon>
        <taxon>Nocardioides</taxon>
    </lineage>
</organism>
<comment type="similarity">
    <text evidence="1">Belongs to the SURF1 family.</text>
</comment>
<feature type="region of interest" description="Disordered" evidence="2">
    <location>
        <begin position="133"/>
        <end position="159"/>
    </location>
</feature>
<dbReference type="EMBL" id="JADIVZ010000017">
    <property type="protein sequence ID" value="MBF4163958.1"/>
    <property type="molecule type" value="Genomic_DNA"/>
</dbReference>
<dbReference type="AlphaFoldDB" id="A0A930YCX6"/>
<evidence type="ECO:0000313" key="4">
    <source>
        <dbReference type="Proteomes" id="UP000656804"/>
    </source>
</evidence>
<dbReference type="Pfam" id="PF02104">
    <property type="entry name" value="SURF1"/>
    <property type="match status" value="1"/>
</dbReference>
<evidence type="ECO:0000256" key="1">
    <source>
        <dbReference type="RuleBase" id="RU363076"/>
    </source>
</evidence>
<evidence type="ECO:0000313" key="3">
    <source>
        <dbReference type="EMBL" id="MBF4163958.1"/>
    </source>
</evidence>
<sequence length="258" mass="27469">MPRTLNGVTSAFAPRLWGGHLLALLLVAATLALGWWQYSAYQAQRAAESRDLTHAAAKPLTSVMGGNDPFPGNEVGQPITATGTWVGGGTVFVSGREHGGREGYWVVTPLAIGTPDGSALPIVRGWVASLADAPPPPSGTATVQGWLQPTDGTGEVDTDRSDDVIPQVRTADLIQHVDQDLYDAYAVLDLSAVRADGEPDDARGLVQADLAELPPPAGGTGLRNLLYAIEWVFFAAFVGYVWWRWVQERIQEVSTVAA</sequence>
<evidence type="ECO:0000256" key="2">
    <source>
        <dbReference type="SAM" id="MobiDB-lite"/>
    </source>
</evidence>
<gene>
    <name evidence="3" type="ORF">ISG29_19990</name>
</gene>
<keyword evidence="1" id="KW-0472">Membrane</keyword>
<dbReference type="RefSeq" id="WP_194505214.1">
    <property type="nucleotide sequence ID" value="NZ_JADIVZ010000017.1"/>
</dbReference>
<proteinExistence type="inferred from homology"/>
<keyword evidence="1" id="KW-1003">Cell membrane</keyword>
<dbReference type="CDD" id="cd06662">
    <property type="entry name" value="SURF1"/>
    <property type="match status" value="1"/>
</dbReference>
<reference evidence="3" key="1">
    <citation type="submission" date="2020-11" db="EMBL/GenBank/DDBJ databases">
        <title>Nocardioides sp. CBS4Y-1, whole genome shotgun sequence.</title>
        <authorList>
            <person name="Tuo L."/>
        </authorList>
    </citation>
    <scope>NUCLEOTIDE SEQUENCE</scope>
    <source>
        <strain evidence="3">CBS4Y-1</strain>
    </source>
</reference>
<feature type="transmembrane region" description="Helical" evidence="1">
    <location>
        <begin position="225"/>
        <end position="243"/>
    </location>
</feature>
<keyword evidence="4" id="KW-1185">Reference proteome</keyword>
<dbReference type="PROSITE" id="PS50895">
    <property type="entry name" value="SURF1"/>
    <property type="match status" value="1"/>
</dbReference>
<accession>A0A930YCX6</accession>
<dbReference type="InterPro" id="IPR002994">
    <property type="entry name" value="Surf1/Shy1"/>
</dbReference>
<keyword evidence="1" id="KW-1133">Transmembrane helix</keyword>
<comment type="caution">
    <text evidence="3">The sequence shown here is derived from an EMBL/GenBank/DDBJ whole genome shotgun (WGS) entry which is preliminary data.</text>
</comment>
<dbReference type="Proteomes" id="UP000656804">
    <property type="component" value="Unassembled WGS sequence"/>
</dbReference>
<name>A0A930YCX6_9ACTN</name>